<evidence type="ECO:0000256" key="4">
    <source>
        <dbReference type="ARBA" id="ARBA00010617"/>
    </source>
</evidence>
<sequence length="538" mass="60688">MNLLTDVIIPIALVTASYALCLVISSLYRRLFPHLRHLPGPKNPHLLYGNFIEIAEDDTASTHEKWAEKYGQTYRLNGLLKANILVTQDLKAIHHILRYSEEVYHKPDVARAALGRLLGDGVLVVEGEKHKMQRRVMNPAFGPIQIRALTEIFVDKSLELRNYWMREIQKSSNKEVIVGAGLSKMTLDVIGRAGFNYDFEALSGGANSEISRAFAALFGNLNRTNILDFLRTQFLIFRSLPVNPVIRNARGLMDRIGNELLQDAKEMARSSEKQDGIGKSRDLLSLLMRSNLDNNLPDHQRMSDEDVLAQIPTFFVAGHETTSTSTTSAIYVLTQHKDVQTKLRQELLAVGTDSPSMDELSALPYLDAFVREVLRLHAPVTFITRAAVKDDIIPLKEPVIDLNGKTLTELHVKKGQLIQIPVKSMNKDKKLWGEDAWDFIPERWGKEPEAAHEIPGVWSHLLTFIGGARACIGWRFSVVEMKAILFTLIRAFEFDLAVPKEDVTFKRPLMVSLSRPVAKSHLPERRLPVILTPVTRDN</sequence>
<evidence type="ECO:0000256" key="9">
    <source>
        <dbReference type="ARBA" id="ARBA00023002"/>
    </source>
</evidence>
<name>A0A4V4HF87_DENBC</name>
<feature type="binding site" description="axial binding residue" evidence="13">
    <location>
        <position position="471"/>
    </location>
    <ligand>
        <name>heme</name>
        <dbReference type="ChEBI" id="CHEBI:30413"/>
    </ligand>
    <ligandPart>
        <name>Fe</name>
        <dbReference type="ChEBI" id="CHEBI:18248"/>
    </ligandPart>
</feature>
<dbReference type="GO" id="GO:0004497">
    <property type="term" value="F:monooxygenase activity"/>
    <property type="evidence" value="ECO:0007669"/>
    <property type="project" value="UniProtKB-KW"/>
</dbReference>
<evidence type="ECO:0000256" key="8">
    <source>
        <dbReference type="ARBA" id="ARBA00022989"/>
    </source>
</evidence>
<evidence type="ECO:0000256" key="13">
    <source>
        <dbReference type="PIRSR" id="PIRSR602401-1"/>
    </source>
</evidence>
<evidence type="ECO:0000256" key="3">
    <source>
        <dbReference type="ARBA" id="ARBA00004721"/>
    </source>
</evidence>
<gene>
    <name evidence="15" type="ORF">K435DRAFT_756927</name>
</gene>
<evidence type="ECO:0000256" key="2">
    <source>
        <dbReference type="ARBA" id="ARBA00004370"/>
    </source>
</evidence>
<dbReference type="GO" id="GO:0005506">
    <property type="term" value="F:iron ion binding"/>
    <property type="evidence" value="ECO:0007669"/>
    <property type="project" value="InterPro"/>
</dbReference>
<keyword evidence="11" id="KW-0503">Monooxygenase</keyword>
<dbReference type="InterPro" id="IPR036396">
    <property type="entry name" value="Cyt_P450_sf"/>
</dbReference>
<dbReference type="GO" id="GO:0020037">
    <property type="term" value="F:heme binding"/>
    <property type="evidence" value="ECO:0007669"/>
    <property type="project" value="InterPro"/>
</dbReference>
<keyword evidence="16" id="KW-1185">Reference proteome</keyword>
<reference evidence="15 16" key="1">
    <citation type="journal article" date="2019" name="Nat. Ecol. Evol.">
        <title>Megaphylogeny resolves global patterns of mushroom evolution.</title>
        <authorList>
            <person name="Varga T."/>
            <person name="Krizsan K."/>
            <person name="Foldi C."/>
            <person name="Dima B."/>
            <person name="Sanchez-Garcia M."/>
            <person name="Sanchez-Ramirez S."/>
            <person name="Szollosi G.J."/>
            <person name="Szarkandi J.G."/>
            <person name="Papp V."/>
            <person name="Albert L."/>
            <person name="Andreopoulos W."/>
            <person name="Angelini C."/>
            <person name="Antonin V."/>
            <person name="Barry K.W."/>
            <person name="Bougher N.L."/>
            <person name="Buchanan P."/>
            <person name="Buyck B."/>
            <person name="Bense V."/>
            <person name="Catcheside P."/>
            <person name="Chovatia M."/>
            <person name="Cooper J."/>
            <person name="Damon W."/>
            <person name="Desjardin D."/>
            <person name="Finy P."/>
            <person name="Geml J."/>
            <person name="Haridas S."/>
            <person name="Hughes K."/>
            <person name="Justo A."/>
            <person name="Karasinski D."/>
            <person name="Kautmanova I."/>
            <person name="Kiss B."/>
            <person name="Kocsube S."/>
            <person name="Kotiranta H."/>
            <person name="LaButti K.M."/>
            <person name="Lechner B.E."/>
            <person name="Liimatainen K."/>
            <person name="Lipzen A."/>
            <person name="Lukacs Z."/>
            <person name="Mihaltcheva S."/>
            <person name="Morgado L.N."/>
            <person name="Niskanen T."/>
            <person name="Noordeloos M.E."/>
            <person name="Ohm R.A."/>
            <person name="Ortiz-Santana B."/>
            <person name="Ovrebo C."/>
            <person name="Racz N."/>
            <person name="Riley R."/>
            <person name="Savchenko A."/>
            <person name="Shiryaev A."/>
            <person name="Soop K."/>
            <person name="Spirin V."/>
            <person name="Szebenyi C."/>
            <person name="Tomsovsky M."/>
            <person name="Tulloss R.E."/>
            <person name="Uehling J."/>
            <person name="Grigoriev I.V."/>
            <person name="Vagvolgyi C."/>
            <person name="Papp T."/>
            <person name="Martin F.M."/>
            <person name="Miettinen O."/>
            <person name="Hibbett D.S."/>
            <person name="Nagy L.G."/>
        </authorList>
    </citation>
    <scope>NUCLEOTIDE SEQUENCE [LARGE SCALE GENOMIC DNA]</scope>
    <source>
        <strain evidence="15 16">CBS 962.96</strain>
    </source>
</reference>
<keyword evidence="12 14" id="KW-0472">Membrane</keyword>
<keyword evidence="7 13" id="KW-0479">Metal-binding</keyword>
<keyword evidence="5 13" id="KW-0349">Heme</keyword>
<dbReference type="InterPro" id="IPR002401">
    <property type="entry name" value="Cyt_P450_E_grp-I"/>
</dbReference>
<protein>
    <submittedName>
        <fullName evidence="15">Cytochrome P450</fullName>
    </submittedName>
</protein>
<dbReference type="Gene3D" id="1.10.630.10">
    <property type="entry name" value="Cytochrome P450"/>
    <property type="match status" value="1"/>
</dbReference>
<evidence type="ECO:0000313" key="15">
    <source>
        <dbReference type="EMBL" id="THU93925.1"/>
    </source>
</evidence>
<dbReference type="Pfam" id="PF00067">
    <property type="entry name" value="p450"/>
    <property type="match status" value="1"/>
</dbReference>
<keyword evidence="6 14" id="KW-0812">Transmembrane</keyword>
<proteinExistence type="inferred from homology"/>
<dbReference type="PANTHER" id="PTHR24305:SF166">
    <property type="entry name" value="CYTOCHROME P450 12A4, MITOCHONDRIAL-RELATED"/>
    <property type="match status" value="1"/>
</dbReference>
<evidence type="ECO:0000256" key="10">
    <source>
        <dbReference type="ARBA" id="ARBA00023004"/>
    </source>
</evidence>
<keyword evidence="9" id="KW-0560">Oxidoreductase</keyword>
<evidence type="ECO:0000256" key="12">
    <source>
        <dbReference type="ARBA" id="ARBA00023136"/>
    </source>
</evidence>
<evidence type="ECO:0000256" key="5">
    <source>
        <dbReference type="ARBA" id="ARBA00022617"/>
    </source>
</evidence>
<evidence type="ECO:0000313" key="16">
    <source>
        <dbReference type="Proteomes" id="UP000297245"/>
    </source>
</evidence>
<dbReference type="InterPro" id="IPR050121">
    <property type="entry name" value="Cytochrome_P450_monoxygenase"/>
</dbReference>
<feature type="transmembrane region" description="Helical" evidence="14">
    <location>
        <begin position="7"/>
        <end position="28"/>
    </location>
</feature>
<organism evidence="15 16">
    <name type="scientific">Dendrothele bispora (strain CBS 962.96)</name>
    <dbReference type="NCBI Taxonomy" id="1314807"/>
    <lineage>
        <taxon>Eukaryota</taxon>
        <taxon>Fungi</taxon>
        <taxon>Dikarya</taxon>
        <taxon>Basidiomycota</taxon>
        <taxon>Agaricomycotina</taxon>
        <taxon>Agaricomycetes</taxon>
        <taxon>Agaricomycetidae</taxon>
        <taxon>Agaricales</taxon>
        <taxon>Agaricales incertae sedis</taxon>
        <taxon>Dendrothele</taxon>
    </lineage>
</organism>
<dbReference type="GO" id="GO:0016705">
    <property type="term" value="F:oxidoreductase activity, acting on paired donors, with incorporation or reduction of molecular oxygen"/>
    <property type="evidence" value="ECO:0007669"/>
    <property type="project" value="InterPro"/>
</dbReference>
<evidence type="ECO:0000256" key="7">
    <source>
        <dbReference type="ARBA" id="ARBA00022723"/>
    </source>
</evidence>
<evidence type="ECO:0000256" key="11">
    <source>
        <dbReference type="ARBA" id="ARBA00023033"/>
    </source>
</evidence>
<dbReference type="PANTHER" id="PTHR24305">
    <property type="entry name" value="CYTOCHROME P450"/>
    <property type="match status" value="1"/>
</dbReference>
<dbReference type="GO" id="GO:0016020">
    <property type="term" value="C:membrane"/>
    <property type="evidence" value="ECO:0007669"/>
    <property type="project" value="UniProtKB-SubCell"/>
</dbReference>
<dbReference type="InterPro" id="IPR001128">
    <property type="entry name" value="Cyt_P450"/>
</dbReference>
<comment type="pathway">
    <text evidence="3">Secondary metabolite biosynthesis; terpenoid biosynthesis.</text>
</comment>
<keyword evidence="10 13" id="KW-0408">Iron</keyword>
<accession>A0A4V4HF87</accession>
<evidence type="ECO:0000256" key="14">
    <source>
        <dbReference type="SAM" id="Phobius"/>
    </source>
</evidence>
<dbReference type="PRINTS" id="PR00385">
    <property type="entry name" value="P450"/>
</dbReference>
<evidence type="ECO:0000256" key="1">
    <source>
        <dbReference type="ARBA" id="ARBA00001971"/>
    </source>
</evidence>
<dbReference type="AlphaFoldDB" id="A0A4V4HF87"/>
<comment type="similarity">
    <text evidence="4">Belongs to the cytochrome P450 family.</text>
</comment>
<comment type="cofactor">
    <cofactor evidence="1 13">
        <name>heme</name>
        <dbReference type="ChEBI" id="CHEBI:30413"/>
    </cofactor>
</comment>
<comment type="subcellular location">
    <subcellularLocation>
        <location evidence="2">Membrane</location>
    </subcellularLocation>
</comment>
<dbReference type="SUPFAM" id="SSF48264">
    <property type="entry name" value="Cytochrome P450"/>
    <property type="match status" value="1"/>
</dbReference>
<keyword evidence="8 14" id="KW-1133">Transmembrane helix</keyword>
<dbReference type="Proteomes" id="UP000297245">
    <property type="component" value="Unassembled WGS sequence"/>
</dbReference>
<dbReference type="EMBL" id="ML179236">
    <property type="protein sequence ID" value="THU93925.1"/>
    <property type="molecule type" value="Genomic_DNA"/>
</dbReference>
<evidence type="ECO:0000256" key="6">
    <source>
        <dbReference type="ARBA" id="ARBA00022692"/>
    </source>
</evidence>
<dbReference type="OrthoDB" id="1470350at2759"/>
<dbReference type="PRINTS" id="PR00463">
    <property type="entry name" value="EP450I"/>
</dbReference>